<evidence type="ECO:0000313" key="1">
    <source>
        <dbReference type="EMBL" id="MPC33310.1"/>
    </source>
</evidence>
<comment type="caution">
    <text evidence="1">The sequence shown here is derived from an EMBL/GenBank/DDBJ whole genome shotgun (WGS) entry which is preliminary data.</text>
</comment>
<gene>
    <name evidence="1" type="ORF">E2C01_026654</name>
</gene>
<dbReference type="EMBL" id="VSRR010002803">
    <property type="protein sequence ID" value="MPC33310.1"/>
    <property type="molecule type" value="Genomic_DNA"/>
</dbReference>
<keyword evidence="2" id="KW-1185">Reference proteome</keyword>
<reference evidence="1 2" key="1">
    <citation type="submission" date="2019-05" db="EMBL/GenBank/DDBJ databases">
        <title>Another draft genome of Portunus trituberculatus and its Hox gene families provides insights of decapod evolution.</title>
        <authorList>
            <person name="Jeong J.-H."/>
            <person name="Song I."/>
            <person name="Kim S."/>
            <person name="Choi T."/>
            <person name="Kim D."/>
            <person name="Ryu S."/>
            <person name="Kim W."/>
        </authorList>
    </citation>
    <scope>NUCLEOTIDE SEQUENCE [LARGE SCALE GENOMIC DNA]</scope>
    <source>
        <tissue evidence="1">Muscle</tissue>
    </source>
</reference>
<protein>
    <submittedName>
        <fullName evidence="1">Uncharacterized protein</fullName>
    </submittedName>
</protein>
<dbReference type="Proteomes" id="UP000324222">
    <property type="component" value="Unassembled WGS sequence"/>
</dbReference>
<accession>A0A5B7EFX0</accession>
<sequence>MFRVVVISRHVQFSHSPNVFSVGTPRRARDRDRAKAECECWYKSNKRSPGNRKDSGHGALMKVEFGARNFEGCVKMMEPSTRSPRRPHCRIRQWECRVC</sequence>
<evidence type="ECO:0000313" key="2">
    <source>
        <dbReference type="Proteomes" id="UP000324222"/>
    </source>
</evidence>
<name>A0A5B7EFX0_PORTR</name>
<proteinExistence type="predicted"/>
<organism evidence="1 2">
    <name type="scientific">Portunus trituberculatus</name>
    <name type="common">Swimming crab</name>
    <name type="synonym">Neptunus trituberculatus</name>
    <dbReference type="NCBI Taxonomy" id="210409"/>
    <lineage>
        <taxon>Eukaryota</taxon>
        <taxon>Metazoa</taxon>
        <taxon>Ecdysozoa</taxon>
        <taxon>Arthropoda</taxon>
        <taxon>Crustacea</taxon>
        <taxon>Multicrustacea</taxon>
        <taxon>Malacostraca</taxon>
        <taxon>Eumalacostraca</taxon>
        <taxon>Eucarida</taxon>
        <taxon>Decapoda</taxon>
        <taxon>Pleocyemata</taxon>
        <taxon>Brachyura</taxon>
        <taxon>Eubrachyura</taxon>
        <taxon>Portunoidea</taxon>
        <taxon>Portunidae</taxon>
        <taxon>Portuninae</taxon>
        <taxon>Portunus</taxon>
    </lineage>
</organism>
<dbReference type="AlphaFoldDB" id="A0A5B7EFX0"/>